<evidence type="ECO:0000313" key="2">
    <source>
        <dbReference type="EMBL" id="BAF37969.1"/>
    </source>
</evidence>
<dbReference type="AlphaFoldDB" id="A0PAA5"/>
<feature type="chain" id="PRO_5002628123" evidence="1">
    <location>
        <begin position="20"/>
        <end position="328"/>
    </location>
</feature>
<protein>
    <submittedName>
        <fullName evidence="2">Agglutination/immobilization antigen isoform 1</fullName>
    </submittedName>
</protein>
<dbReference type="EMBL" id="AB262047">
    <property type="protein sequence ID" value="BAF37969.1"/>
    <property type="molecule type" value="mRNA"/>
</dbReference>
<name>A0PAA5_9CILI</name>
<keyword evidence="1" id="KW-0732">Signal</keyword>
<feature type="signal peptide" evidence="1">
    <location>
        <begin position="1"/>
        <end position="19"/>
    </location>
</feature>
<proteinExistence type="evidence at transcript level"/>
<evidence type="ECO:0000256" key="1">
    <source>
        <dbReference type="SAM" id="SignalP"/>
    </source>
</evidence>
<accession>A0PAA5</accession>
<reference evidence="2" key="1">
    <citation type="submission" date="2006-06" db="EMBL/GenBank/DDBJ databases">
        <title>Identification and characterization of a putative agglutination/immobilization antigenon the surface of Cryptocaryon irritans.</title>
        <authorList>
            <person name="Hatanaka A."/>
            <person name="Umada N."/>
            <person name="Yamashita S."/>
            <person name="Hirazawa N."/>
        </authorList>
    </citation>
    <scope>NUCLEOTIDE SEQUENCE</scope>
    <source>
        <strain evidence="2">1</strain>
    </source>
</reference>
<organism evidence="2">
    <name type="scientific">Cryptocaryon irritans</name>
    <dbReference type="NCBI Taxonomy" id="153251"/>
    <lineage>
        <taxon>Eukaryota</taxon>
        <taxon>Sar</taxon>
        <taxon>Alveolata</taxon>
        <taxon>Ciliophora</taxon>
        <taxon>Ciliophora incertae sedis</taxon>
        <taxon>Cryptocaryon</taxon>
    </lineage>
</organism>
<sequence>MQKIISILLISSLAVMTSAAWAPKTAAADWKGTFVVTKSSCLATCGWKIGTTIVIADKTGDSSKVTWMGTVHTTDSTNVDVVSGSCKYVSVVATAGTAGTPAEVLKNSDECAFATGTCGIMGRKQSTPGTVTFNRDTTLDTKPLQILYKQFAMVQKTSTTQKATATDQAANCDTQASFVDTTTDAKAIVGSLKLSKASCDKCSWDTTKDLKITQDASKKYMVTLAGTIKETATGDCNNKLTASEACYVTKKDDKTYVLVSCATLDTTSKGIPIAITTANSKTTLTMTWTDSASKACSVVGEVTSSSNSVKLISGFSAMLILSLALLFK</sequence>